<evidence type="ECO:0000256" key="4">
    <source>
        <dbReference type="ARBA" id="ARBA00022825"/>
    </source>
</evidence>
<dbReference type="SUPFAM" id="SSF52096">
    <property type="entry name" value="ClpP/crotonase"/>
    <property type="match status" value="1"/>
</dbReference>
<feature type="domain" description="Peptidase S49" evidence="5">
    <location>
        <begin position="101"/>
        <end position="251"/>
    </location>
</feature>
<evidence type="ECO:0000256" key="2">
    <source>
        <dbReference type="ARBA" id="ARBA00022670"/>
    </source>
</evidence>
<keyword evidence="4" id="KW-0720">Serine protease</keyword>
<dbReference type="NCBIfam" id="TIGR00706">
    <property type="entry name" value="SppA_dom"/>
    <property type="match status" value="1"/>
</dbReference>
<name>A0ABT7HNL7_9BACT</name>
<dbReference type="CDD" id="cd07023">
    <property type="entry name" value="S49_Sppa_N_C"/>
    <property type="match status" value="1"/>
</dbReference>
<dbReference type="Pfam" id="PF01343">
    <property type="entry name" value="Peptidase_S49"/>
    <property type="match status" value="1"/>
</dbReference>
<organism evidence="6 7">
    <name type="scientific">Campylobacter gastrosuis</name>
    <dbReference type="NCBI Taxonomy" id="2974576"/>
    <lineage>
        <taxon>Bacteria</taxon>
        <taxon>Pseudomonadati</taxon>
        <taxon>Campylobacterota</taxon>
        <taxon>Epsilonproteobacteria</taxon>
        <taxon>Campylobacterales</taxon>
        <taxon>Campylobacteraceae</taxon>
        <taxon>Campylobacter</taxon>
    </lineage>
</organism>
<dbReference type="PANTHER" id="PTHR42987">
    <property type="entry name" value="PEPTIDASE S49"/>
    <property type="match status" value="1"/>
</dbReference>
<dbReference type="PANTHER" id="PTHR42987:SF7">
    <property type="entry name" value="SIGNAL PEPTIDE PEPTIDASE SPPA-RELATED"/>
    <property type="match status" value="1"/>
</dbReference>
<dbReference type="RefSeq" id="WP_284937171.1">
    <property type="nucleotide sequence ID" value="NZ_JANURM010000003.1"/>
</dbReference>
<protein>
    <submittedName>
        <fullName evidence="6">Signal peptide peptidase SppA</fullName>
    </submittedName>
</protein>
<dbReference type="InterPro" id="IPR004635">
    <property type="entry name" value="Pept_S49_SppA"/>
</dbReference>
<accession>A0ABT7HNL7</accession>
<dbReference type="InterPro" id="IPR002142">
    <property type="entry name" value="Peptidase_S49"/>
</dbReference>
<dbReference type="InterPro" id="IPR047272">
    <property type="entry name" value="S49_SppA_C"/>
</dbReference>
<gene>
    <name evidence="6" type="primary">sppA</name>
    <name evidence="6" type="ORF">NYG85_03900</name>
</gene>
<comment type="caution">
    <text evidence="6">The sequence shown here is derived from an EMBL/GenBank/DDBJ whole genome shotgun (WGS) entry which is preliminary data.</text>
</comment>
<evidence type="ECO:0000259" key="5">
    <source>
        <dbReference type="Pfam" id="PF01343"/>
    </source>
</evidence>
<evidence type="ECO:0000256" key="1">
    <source>
        <dbReference type="ARBA" id="ARBA00008683"/>
    </source>
</evidence>
<dbReference type="InterPro" id="IPR029045">
    <property type="entry name" value="ClpP/crotonase-like_dom_sf"/>
</dbReference>
<keyword evidence="2" id="KW-0645">Protease</keyword>
<evidence type="ECO:0000256" key="3">
    <source>
        <dbReference type="ARBA" id="ARBA00022801"/>
    </source>
</evidence>
<proteinExistence type="inferred from homology"/>
<dbReference type="EMBL" id="JANURM010000003">
    <property type="protein sequence ID" value="MDL0088515.1"/>
    <property type="molecule type" value="Genomic_DNA"/>
</dbReference>
<reference evidence="6" key="1">
    <citation type="submission" date="2022-08" db="EMBL/GenBank/DDBJ databases">
        <authorList>
            <person name="Wang H."/>
        </authorList>
    </citation>
    <scope>NUCLEOTIDE SEQUENCE</scope>
    <source>
        <strain evidence="6">PS10</strain>
    </source>
</reference>
<reference evidence="6" key="2">
    <citation type="journal article" date="2023" name="Microorganisms">
        <title>Isolation and Genomic Characteristics of Cat-Borne Campylobacter felis sp. nov. and Sheep-Borne Campylobacter ovis sp. nov.</title>
        <authorList>
            <person name="Wang H."/>
            <person name="Li Y."/>
            <person name="Gu Y."/>
            <person name="Zhou G."/>
            <person name="Chen X."/>
            <person name="Zhang X."/>
            <person name="Shao Z."/>
            <person name="Zhang J."/>
            <person name="Zhang M."/>
        </authorList>
    </citation>
    <scope>NUCLEOTIDE SEQUENCE</scope>
    <source>
        <strain evidence="6">PS10</strain>
    </source>
</reference>
<evidence type="ECO:0000313" key="7">
    <source>
        <dbReference type="Proteomes" id="UP001173801"/>
    </source>
</evidence>
<keyword evidence="3" id="KW-0378">Hydrolase</keyword>
<sequence>MQILKGLFSPILAIFRFINNYFKALIFLLVLFLLFSPNSEIKTPNLAQIDIKGAIFDANEVILALENAKNDKNIKGVLLYIDSPGGALSPSVELFMQVKSLAKTKKVVAYAGGNMTSGSYYAGVSADKIIANPGAFIGSIGVIMQVPNIGELAQKIGVKEQSVKAGEFKEAGTFMREWSETERASLQGLVNKSYELFSSDVAAARGLDIKRRDEWANARVFLASDAVKLGLVDRLGGYFDAKKELEILSGVSEPVWQETPKFEQFLQKITNQSANSLLNALFNLSVR</sequence>
<keyword evidence="7" id="KW-1185">Reference proteome</keyword>
<comment type="similarity">
    <text evidence="1">Belongs to the peptidase S49 family.</text>
</comment>
<dbReference type="Proteomes" id="UP001173801">
    <property type="component" value="Unassembled WGS sequence"/>
</dbReference>
<dbReference type="Gene3D" id="3.90.226.10">
    <property type="entry name" value="2-enoyl-CoA Hydratase, Chain A, domain 1"/>
    <property type="match status" value="1"/>
</dbReference>
<evidence type="ECO:0000313" key="6">
    <source>
        <dbReference type="EMBL" id="MDL0088515.1"/>
    </source>
</evidence>